<evidence type="ECO:0000313" key="2">
    <source>
        <dbReference type="Proteomes" id="UP001222800"/>
    </source>
</evidence>
<dbReference type="EMBL" id="CP120733">
    <property type="protein sequence ID" value="WFD12086.1"/>
    <property type="molecule type" value="Genomic_DNA"/>
</dbReference>
<gene>
    <name evidence="1" type="ORF">P4S50_08400</name>
</gene>
<reference evidence="1 2" key="1">
    <citation type="submission" date="2023-03" db="EMBL/GenBank/DDBJ databases">
        <title>Complete genome sequence of Tepidibacter sp. SWIR-1, isolated from a deep-sea hydrothermal vent.</title>
        <authorList>
            <person name="Li X."/>
        </authorList>
    </citation>
    <scope>NUCLEOTIDE SEQUENCE [LARGE SCALE GENOMIC DNA]</scope>
    <source>
        <strain evidence="1 2">SWIR-1</strain>
    </source>
</reference>
<dbReference type="PANTHER" id="PTHR40056">
    <property type="entry name" value="HYPOTHETICAL CYTOSOLIC PROTEIN"/>
    <property type="match status" value="1"/>
</dbReference>
<dbReference type="RefSeq" id="WP_277734365.1">
    <property type="nucleotide sequence ID" value="NZ_CP120733.1"/>
</dbReference>
<dbReference type="PANTHER" id="PTHR40056:SF1">
    <property type="entry name" value="DUF1836 DOMAIN-CONTAINING PROTEIN"/>
    <property type="match status" value="1"/>
</dbReference>
<keyword evidence="2" id="KW-1185">Reference proteome</keyword>
<organism evidence="1 2">
    <name type="scientific">Tepidibacter hydrothermalis</name>
    <dbReference type="NCBI Taxonomy" id="3036126"/>
    <lineage>
        <taxon>Bacteria</taxon>
        <taxon>Bacillati</taxon>
        <taxon>Bacillota</taxon>
        <taxon>Clostridia</taxon>
        <taxon>Peptostreptococcales</taxon>
        <taxon>Peptostreptococcaceae</taxon>
        <taxon>Tepidibacter</taxon>
    </lineage>
</organism>
<dbReference type="Proteomes" id="UP001222800">
    <property type="component" value="Chromosome"/>
</dbReference>
<sequence>MIDENQLIELIKELCLGDKVELEDIPDLNLYMDQVTNFIDEKLSNLKRNDNDKILTKTMINNYTKQGLLMPSNNKKYSKQHIILMILVYYLKQVLSLDDIKLLFEPVLKDMSNIEDDVISLDDIYSIFLELKDNETEDFENFISSNIRSIKEKTIEIEKETQDLAQLFLIVIMLVAQANAQKRLAEKIIDAHFKNKDI</sequence>
<accession>A0ABY8EGM9</accession>
<evidence type="ECO:0000313" key="1">
    <source>
        <dbReference type="EMBL" id="WFD12086.1"/>
    </source>
</evidence>
<name>A0ABY8EGM9_9FIRM</name>
<proteinExistence type="predicted"/>
<dbReference type="InterPro" id="IPR014975">
    <property type="entry name" value="DUF1836"/>
</dbReference>
<protein>
    <submittedName>
        <fullName evidence="1">DUF1836 domain-containing protein</fullName>
    </submittedName>
</protein>
<dbReference type="Pfam" id="PF08876">
    <property type="entry name" value="DUF1836"/>
    <property type="match status" value="1"/>
</dbReference>